<dbReference type="InterPro" id="IPR007400">
    <property type="entry name" value="PrpF-like"/>
</dbReference>
<keyword evidence="2" id="KW-0413">Isomerase</keyword>
<dbReference type="Proteomes" id="UP001214628">
    <property type="component" value="Chromosome 1"/>
</dbReference>
<evidence type="ECO:0000256" key="1">
    <source>
        <dbReference type="ARBA" id="ARBA00007673"/>
    </source>
</evidence>
<keyword evidence="4" id="KW-1185">Reference proteome</keyword>
<sequence length="454" mass="48620">MIGVRVPASFYRGGTSRGLLFRAADLAPYAPSTRDAIICAAMGSPDPDGRQIDGLGGGVSSLSKAAMISKPGKGFYTKILRELGDEWKLPGVKWADDAERAAHPRNGWDIVYRFGQVPINSTTVDWGSTCGNMLAAVGLFALHKELIDPASFAKKKLKYKKTILLPVRILMAATGKRATVTLPLDKVRRNGVTTYELSSKDDTSISGVPGQAPGIQVSIPLDSSPLPTGNTRDTLEIDGKSISVTIVDAGLPTIFVHASDIGVGTEQMVQNAAALDQDQDLHARIETIRRQAAQLTPKLAADFCSSAPKVLLVHEKTPYTSSAGKNILAEDMDLLVRPISVGQFHRSIMATALSAIAVANAFPDSIVRETSGARTSHQGAQKDAQLTINVGHAAGTASATVELDKGQPTSIVFMRTARRIMEGSVDIPRSVAQRWGEPYADYFESSKRLPYKKP</sequence>
<dbReference type="EMBL" id="CP118375">
    <property type="protein sequence ID" value="WFD42439.1"/>
    <property type="molecule type" value="Genomic_DNA"/>
</dbReference>
<dbReference type="PANTHER" id="PTHR43709:SF2">
    <property type="entry name" value="DUF453 DOMAIN PROTEIN (AFU_ORTHOLOGUE AFUA_6G00360)"/>
    <property type="match status" value="1"/>
</dbReference>
<dbReference type="PANTHER" id="PTHR43709">
    <property type="entry name" value="ACONITATE ISOMERASE-RELATED"/>
    <property type="match status" value="1"/>
</dbReference>
<reference evidence="3" key="1">
    <citation type="submission" date="2023-02" db="EMBL/GenBank/DDBJ databases">
        <title>Mating type loci evolution in Malassezia.</title>
        <authorList>
            <person name="Coelho M.A."/>
        </authorList>
    </citation>
    <scope>NUCLEOTIDE SEQUENCE</scope>
    <source>
        <strain evidence="3">CBS 14136</strain>
    </source>
</reference>
<evidence type="ECO:0008006" key="5">
    <source>
        <dbReference type="Google" id="ProtNLM"/>
    </source>
</evidence>
<evidence type="ECO:0000256" key="2">
    <source>
        <dbReference type="ARBA" id="ARBA00023235"/>
    </source>
</evidence>
<dbReference type="AlphaFoldDB" id="A0AAF0F9K8"/>
<protein>
    <recommendedName>
        <fullName evidence="5">PrpF protein</fullName>
    </recommendedName>
</protein>
<dbReference type="Pfam" id="PF04303">
    <property type="entry name" value="PrpF"/>
    <property type="match status" value="2"/>
</dbReference>
<evidence type="ECO:0000313" key="3">
    <source>
        <dbReference type="EMBL" id="WFD42439.1"/>
    </source>
</evidence>
<accession>A0AAF0F9K8</accession>
<gene>
    <name evidence="3" type="ORF">MPSI1_001084</name>
</gene>
<organism evidence="3 4">
    <name type="scientific">Malassezia psittaci</name>
    <dbReference type="NCBI Taxonomy" id="1821823"/>
    <lineage>
        <taxon>Eukaryota</taxon>
        <taxon>Fungi</taxon>
        <taxon>Dikarya</taxon>
        <taxon>Basidiomycota</taxon>
        <taxon>Ustilaginomycotina</taxon>
        <taxon>Malasseziomycetes</taxon>
        <taxon>Malasseziales</taxon>
        <taxon>Malasseziaceae</taxon>
        <taxon>Malassezia</taxon>
    </lineage>
</organism>
<dbReference type="Gene3D" id="3.10.310.10">
    <property type="entry name" value="Diaminopimelate Epimerase, Chain A, domain 1"/>
    <property type="match status" value="2"/>
</dbReference>
<evidence type="ECO:0000313" key="4">
    <source>
        <dbReference type="Proteomes" id="UP001214628"/>
    </source>
</evidence>
<proteinExistence type="inferred from homology"/>
<dbReference type="SUPFAM" id="SSF54506">
    <property type="entry name" value="Diaminopimelate epimerase-like"/>
    <property type="match status" value="2"/>
</dbReference>
<comment type="similarity">
    <text evidence="1">Belongs to the PrpF family.</text>
</comment>
<name>A0AAF0F9K8_9BASI</name>
<dbReference type="GO" id="GO:0016853">
    <property type="term" value="F:isomerase activity"/>
    <property type="evidence" value="ECO:0007669"/>
    <property type="project" value="UniProtKB-KW"/>
</dbReference>